<sequence>MDRRRFGGLLATSLIFPALASMACASQGQRTGQPIPAGQVGSGPPGDHPPMHSGRRPEIAMVLYNGMTLLDTIGPMTALNAATQVYLVAETKDPIIADTGNAILPTTTFDECPKDLDVLFVGGGSFLVLKDKAMLRFIADRGARAKYVTSVCSGSIVLGAAGLLKGYEATSHWASRDLLPLFGAKPVDARVVVDRNRMSGGGVTAGIDFGLTLLAKLVGEDVAKLSQLAMEYDPAPPFNSGSPKTADPEIVKRAKEWMGAMSVQHAQFVQEVSQAMPK</sequence>
<evidence type="ECO:0000256" key="1">
    <source>
        <dbReference type="SAM" id="MobiDB-lite"/>
    </source>
</evidence>
<dbReference type="Gene3D" id="3.40.50.880">
    <property type="match status" value="1"/>
</dbReference>
<keyword evidence="5" id="KW-1185">Reference proteome</keyword>
<feature type="chain" id="PRO_5047156287" evidence="2">
    <location>
        <begin position="21"/>
        <end position="278"/>
    </location>
</feature>
<dbReference type="InterPro" id="IPR002818">
    <property type="entry name" value="DJ-1/PfpI"/>
</dbReference>
<keyword evidence="2" id="KW-0732">Signal</keyword>
<dbReference type="CDD" id="cd03139">
    <property type="entry name" value="GATase1_PfpI_2"/>
    <property type="match status" value="1"/>
</dbReference>
<evidence type="ECO:0000259" key="3">
    <source>
        <dbReference type="Pfam" id="PF01965"/>
    </source>
</evidence>
<dbReference type="EMBL" id="CP043494">
    <property type="protein sequence ID" value="WNG52795.1"/>
    <property type="molecule type" value="Genomic_DNA"/>
</dbReference>
<dbReference type="SUPFAM" id="SSF52317">
    <property type="entry name" value="Class I glutamine amidotransferase-like"/>
    <property type="match status" value="1"/>
</dbReference>
<dbReference type="InterPro" id="IPR029062">
    <property type="entry name" value="Class_I_gatase-like"/>
</dbReference>
<feature type="signal peptide" evidence="2">
    <location>
        <begin position="1"/>
        <end position="20"/>
    </location>
</feature>
<feature type="domain" description="DJ-1/PfpI" evidence="3">
    <location>
        <begin position="59"/>
        <end position="215"/>
    </location>
</feature>
<gene>
    <name evidence="4" type="ORF">F0U60_36995</name>
</gene>
<dbReference type="PANTHER" id="PTHR43130">
    <property type="entry name" value="ARAC-FAMILY TRANSCRIPTIONAL REGULATOR"/>
    <property type="match status" value="1"/>
</dbReference>
<evidence type="ECO:0000313" key="4">
    <source>
        <dbReference type="EMBL" id="WNG52795.1"/>
    </source>
</evidence>
<evidence type="ECO:0000256" key="2">
    <source>
        <dbReference type="SAM" id="SignalP"/>
    </source>
</evidence>
<protein>
    <submittedName>
        <fullName evidence="4">DJ-1/PfpI family protein</fullName>
    </submittedName>
</protein>
<dbReference type="Pfam" id="PF01965">
    <property type="entry name" value="DJ-1_PfpI"/>
    <property type="match status" value="1"/>
</dbReference>
<accession>A0ABY9XBN0</accession>
<dbReference type="Proteomes" id="UP001611383">
    <property type="component" value="Chromosome"/>
</dbReference>
<proteinExistence type="predicted"/>
<dbReference type="InterPro" id="IPR052158">
    <property type="entry name" value="INH-QAR"/>
</dbReference>
<reference evidence="4 5" key="1">
    <citation type="submission" date="2019-08" db="EMBL/GenBank/DDBJ databases">
        <title>Archangium and Cystobacter genomes.</title>
        <authorList>
            <person name="Chen I.-C.K."/>
            <person name="Wielgoss S."/>
        </authorList>
    </citation>
    <scope>NUCLEOTIDE SEQUENCE [LARGE SCALE GENOMIC DNA]</scope>
    <source>
        <strain evidence="4 5">Cbm 6</strain>
    </source>
</reference>
<dbReference type="PROSITE" id="PS51257">
    <property type="entry name" value="PROKAR_LIPOPROTEIN"/>
    <property type="match status" value="1"/>
</dbReference>
<name>A0ABY9XBN0_9BACT</name>
<evidence type="ECO:0000313" key="5">
    <source>
        <dbReference type="Proteomes" id="UP001611383"/>
    </source>
</evidence>
<organism evidence="4 5">
    <name type="scientific">Archangium minus</name>
    <dbReference type="NCBI Taxonomy" id="83450"/>
    <lineage>
        <taxon>Bacteria</taxon>
        <taxon>Pseudomonadati</taxon>
        <taxon>Myxococcota</taxon>
        <taxon>Myxococcia</taxon>
        <taxon>Myxococcales</taxon>
        <taxon>Cystobacterineae</taxon>
        <taxon>Archangiaceae</taxon>
        <taxon>Archangium</taxon>
    </lineage>
</organism>
<dbReference type="PANTHER" id="PTHR43130:SF2">
    <property type="entry name" value="DJ-1_PFPI DOMAIN-CONTAINING PROTEIN"/>
    <property type="match status" value="1"/>
</dbReference>
<feature type="region of interest" description="Disordered" evidence="1">
    <location>
        <begin position="27"/>
        <end position="55"/>
    </location>
</feature>